<dbReference type="RefSeq" id="WP_281254675.1">
    <property type="nucleotide sequence ID" value="NZ_FOLM01000004.1"/>
</dbReference>
<keyword evidence="1" id="KW-0862">Zinc</keyword>
<sequence>MAHGIAGPLALLSLAKRRGTTVPGHTDAIHRICAWLDTWRRDHPSGPWWPQWVTPEDLHRQQPAQPGPLRPSWCYGTPGIARAQQLAALATGDTDRRHMAEHALLSCLTHPEQLARITDGGLCHGASGLFQTTYRAAADAATPTLAARLPRLQALLRHHTPAADDPSLLQGAAGHALAQHTATTGTAPASGWDACLLLT</sequence>
<organism evidence="2 3">
    <name type="scientific">Streptomyces aidingensis</name>
    <dbReference type="NCBI Taxonomy" id="910347"/>
    <lineage>
        <taxon>Bacteria</taxon>
        <taxon>Bacillati</taxon>
        <taxon>Actinomycetota</taxon>
        <taxon>Actinomycetes</taxon>
        <taxon>Kitasatosporales</taxon>
        <taxon>Streptomycetaceae</taxon>
        <taxon>Streptomyces</taxon>
    </lineage>
</organism>
<keyword evidence="3" id="KW-1185">Reference proteome</keyword>
<dbReference type="Pfam" id="PF05147">
    <property type="entry name" value="LANC_like"/>
    <property type="match status" value="1"/>
</dbReference>
<dbReference type="GO" id="GO:0031179">
    <property type="term" value="P:peptide modification"/>
    <property type="evidence" value="ECO:0007669"/>
    <property type="project" value="InterPro"/>
</dbReference>
<dbReference type="InterPro" id="IPR033889">
    <property type="entry name" value="LanC"/>
</dbReference>
<feature type="binding site" evidence="1">
    <location>
        <position position="74"/>
    </location>
    <ligand>
        <name>Zn(2+)</name>
        <dbReference type="ChEBI" id="CHEBI:29105"/>
    </ligand>
</feature>
<dbReference type="EMBL" id="FOLM01000004">
    <property type="protein sequence ID" value="SFC57219.1"/>
    <property type="molecule type" value="Genomic_DNA"/>
</dbReference>
<dbReference type="Gene3D" id="1.50.10.20">
    <property type="match status" value="1"/>
</dbReference>
<dbReference type="GO" id="GO:0046872">
    <property type="term" value="F:metal ion binding"/>
    <property type="evidence" value="ECO:0007669"/>
    <property type="project" value="UniProtKB-KW"/>
</dbReference>
<evidence type="ECO:0000313" key="3">
    <source>
        <dbReference type="Proteomes" id="UP000199207"/>
    </source>
</evidence>
<accession>A0A1I1K8L4</accession>
<dbReference type="CDD" id="cd04793">
    <property type="entry name" value="LanC"/>
    <property type="match status" value="1"/>
</dbReference>
<keyword evidence="1" id="KW-0479">Metal-binding</keyword>
<evidence type="ECO:0000256" key="1">
    <source>
        <dbReference type="PIRSR" id="PIRSR607822-1"/>
    </source>
</evidence>
<evidence type="ECO:0000313" key="2">
    <source>
        <dbReference type="EMBL" id="SFC57219.1"/>
    </source>
</evidence>
<reference evidence="2 3" key="1">
    <citation type="submission" date="2016-10" db="EMBL/GenBank/DDBJ databases">
        <authorList>
            <person name="de Groot N.N."/>
        </authorList>
    </citation>
    <scope>NUCLEOTIDE SEQUENCE [LARGE SCALE GENOMIC DNA]</scope>
    <source>
        <strain evidence="2 3">CGMCC 4.5739</strain>
    </source>
</reference>
<name>A0A1I1K8L4_9ACTN</name>
<dbReference type="Proteomes" id="UP000199207">
    <property type="component" value="Unassembled WGS sequence"/>
</dbReference>
<dbReference type="SMART" id="SM01260">
    <property type="entry name" value="LANC_like"/>
    <property type="match status" value="1"/>
</dbReference>
<feature type="binding site" evidence="1">
    <location>
        <position position="124"/>
    </location>
    <ligand>
        <name>Zn(2+)</name>
        <dbReference type="ChEBI" id="CHEBI:29105"/>
    </ligand>
</feature>
<dbReference type="PRINTS" id="PR01955">
    <property type="entry name" value="LANCFRANKIA"/>
</dbReference>
<dbReference type="AlphaFoldDB" id="A0A1I1K8L4"/>
<feature type="binding site" evidence="1">
    <location>
        <position position="123"/>
    </location>
    <ligand>
        <name>Zn(2+)</name>
        <dbReference type="ChEBI" id="CHEBI:29105"/>
    </ligand>
</feature>
<dbReference type="STRING" id="910347.SAMN05421773_104133"/>
<dbReference type="SUPFAM" id="SSF158745">
    <property type="entry name" value="LanC-like"/>
    <property type="match status" value="1"/>
</dbReference>
<dbReference type="InterPro" id="IPR007822">
    <property type="entry name" value="LANC-like"/>
</dbReference>
<dbReference type="PRINTS" id="PR01950">
    <property type="entry name" value="LANCSUPER"/>
</dbReference>
<protein>
    <submittedName>
        <fullName evidence="2">Lanthionine synthetase C-like protein</fullName>
    </submittedName>
</protein>
<gene>
    <name evidence="2" type="ORF">SAMN05421773_104133</name>
</gene>
<proteinExistence type="predicted"/>